<feature type="compositionally biased region" description="Low complexity" evidence="1">
    <location>
        <begin position="259"/>
        <end position="274"/>
    </location>
</feature>
<dbReference type="PANTHER" id="PTHR31327:SF7">
    <property type="entry name" value="PDZ DOMAIN-CONTAINING PROTEIN"/>
    <property type="match status" value="1"/>
</dbReference>
<dbReference type="OrthoDB" id="5865737at2759"/>
<dbReference type="InterPro" id="IPR001478">
    <property type="entry name" value="PDZ"/>
</dbReference>
<comment type="caution">
    <text evidence="3">The sequence shown here is derived from an EMBL/GenBank/DDBJ whole genome shotgun (WGS) entry which is preliminary data.</text>
</comment>
<dbReference type="Gene3D" id="2.30.42.10">
    <property type="match status" value="1"/>
</dbReference>
<organism evidence="3 4">
    <name type="scientific">Diploscapter pachys</name>
    <dbReference type="NCBI Taxonomy" id="2018661"/>
    <lineage>
        <taxon>Eukaryota</taxon>
        <taxon>Metazoa</taxon>
        <taxon>Ecdysozoa</taxon>
        <taxon>Nematoda</taxon>
        <taxon>Chromadorea</taxon>
        <taxon>Rhabditida</taxon>
        <taxon>Rhabditina</taxon>
        <taxon>Rhabditomorpha</taxon>
        <taxon>Rhabditoidea</taxon>
        <taxon>Rhabditidae</taxon>
        <taxon>Diploscapter</taxon>
    </lineage>
</organism>
<evidence type="ECO:0000313" key="3">
    <source>
        <dbReference type="EMBL" id="PAV88763.1"/>
    </source>
</evidence>
<feature type="compositionally biased region" description="Basic and acidic residues" evidence="1">
    <location>
        <begin position="19"/>
        <end position="28"/>
    </location>
</feature>
<dbReference type="InterPro" id="IPR036034">
    <property type="entry name" value="PDZ_sf"/>
</dbReference>
<feature type="compositionally biased region" description="Basic and acidic residues" evidence="1">
    <location>
        <begin position="235"/>
        <end position="244"/>
    </location>
</feature>
<feature type="domain" description="PDZ" evidence="2">
    <location>
        <begin position="80"/>
        <end position="161"/>
    </location>
</feature>
<accession>A0A2A2LRC7</accession>
<feature type="compositionally biased region" description="Basic residues" evidence="1">
    <location>
        <begin position="32"/>
        <end position="43"/>
    </location>
</feature>
<evidence type="ECO:0000259" key="2">
    <source>
        <dbReference type="PROSITE" id="PS50106"/>
    </source>
</evidence>
<proteinExistence type="predicted"/>
<dbReference type="InterPro" id="IPR040264">
    <property type="entry name" value="T15H9.4-like"/>
</dbReference>
<evidence type="ECO:0000313" key="4">
    <source>
        <dbReference type="Proteomes" id="UP000218231"/>
    </source>
</evidence>
<dbReference type="Proteomes" id="UP000218231">
    <property type="component" value="Unassembled WGS sequence"/>
</dbReference>
<feature type="region of interest" description="Disordered" evidence="1">
    <location>
        <begin position="235"/>
        <end position="274"/>
    </location>
</feature>
<feature type="region of interest" description="Disordered" evidence="1">
    <location>
        <begin position="1"/>
        <end position="66"/>
    </location>
</feature>
<dbReference type="EMBL" id="LIAE01006494">
    <property type="protein sequence ID" value="PAV88763.1"/>
    <property type="molecule type" value="Genomic_DNA"/>
</dbReference>
<dbReference type="STRING" id="2018661.A0A2A2LRC7"/>
<protein>
    <recommendedName>
        <fullName evidence="2">PDZ domain-containing protein</fullName>
    </recommendedName>
</protein>
<dbReference type="PANTHER" id="PTHR31327">
    <property type="entry name" value="SPERM MEIOSIS PDZ DOMAIN CONTAINING PROTEINS-RELATED"/>
    <property type="match status" value="1"/>
</dbReference>
<dbReference type="SUPFAM" id="SSF50156">
    <property type="entry name" value="PDZ domain-like"/>
    <property type="match status" value="1"/>
</dbReference>
<keyword evidence="4" id="KW-1185">Reference proteome</keyword>
<name>A0A2A2LRC7_9BILA</name>
<reference evidence="3 4" key="1">
    <citation type="journal article" date="2017" name="Curr. Biol.">
        <title>Genome architecture and evolution of a unichromosomal asexual nematode.</title>
        <authorList>
            <person name="Fradin H."/>
            <person name="Zegar C."/>
            <person name="Gutwein M."/>
            <person name="Lucas J."/>
            <person name="Kovtun M."/>
            <person name="Corcoran D."/>
            <person name="Baugh L.R."/>
            <person name="Kiontke K."/>
            <person name="Gunsalus K."/>
            <person name="Fitch D.H."/>
            <person name="Piano F."/>
        </authorList>
    </citation>
    <scope>NUCLEOTIDE SEQUENCE [LARGE SCALE GENOMIC DNA]</scope>
    <source>
        <strain evidence="3">PF1309</strain>
    </source>
</reference>
<gene>
    <name evidence="3" type="ORF">WR25_18554</name>
</gene>
<dbReference type="PROSITE" id="PS50106">
    <property type="entry name" value="PDZ"/>
    <property type="match status" value="1"/>
</dbReference>
<dbReference type="AlphaFoldDB" id="A0A2A2LRC7"/>
<sequence>MEQHQPLLSPGEVSTPTQQERRVRRNTESRAPAKHPRVARAIRGRSALSAQPAQQQPPIEPVPTEREKNLQRREGFEYFMLTLSLTPGVRLGLGIKDFRNMVIVCKVDEGFLSQTSGLRVKDHIADVNGTPVSNREVCRELIIKGFKGTERKSTLIIERAASQEADAMMQGALEASAMEAPSQAVSQDVKEIMKKYMGALKQGHGKGQQQEGILRIADPNRKVTIVNEKPVSTHIRHDIADPAKLRKVPQKAPPPMAPAPASQPNSQGQVRTEQ</sequence>
<evidence type="ECO:0000256" key="1">
    <source>
        <dbReference type="SAM" id="MobiDB-lite"/>
    </source>
</evidence>